<sequence>MASPTTVEKLLPNGVLYNGTYPGNVPHGHGKYMWSNGCMFEGERKREKVSGKGKLSWPSGATYEGDVKSRKMDGFGTFIGIDGQTYKGSWLANRKHGYGEKCYANGDIYRGFWKRNLQDENGVSKPKGNGNSVNVNATRKRSSVDVVENVNSFPRICIWELDVEAGDITCDIVDNVEVASIFYKDGNEEQYVNHGNWGWQTLPSLGLMTNDEEVKKPDQKVSKGHKNYDLMINLQMGIRYTVGKHASMVRELRPGDFDPIEKFWTRFPHEGSKCTLPH</sequence>
<dbReference type="SUPFAM" id="SSF82185">
    <property type="entry name" value="Histone H3 K4-specific methyltransferase SET7/9 N-terminal domain"/>
    <property type="match status" value="1"/>
</dbReference>
<proteinExistence type="predicted"/>
<dbReference type="Proteomes" id="UP000737018">
    <property type="component" value="Unassembled WGS sequence"/>
</dbReference>
<keyword evidence="3" id="KW-1185">Reference proteome</keyword>
<dbReference type="OrthoDB" id="1707155at2759"/>
<dbReference type="InterPro" id="IPR003409">
    <property type="entry name" value="MORN"/>
</dbReference>
<dbReference type="SMART" id="SM00698">
    <property type="entry name" value="MORN"/>
    <property type="match status" value="5"/>
</dbReference>
<keyword evidence="1" id="KW-0677">Repeat</keyword>
<dbReference type="AlphaFoldDB" id="A0A8J4VI02"/>
<accession>A0A8J4VI02</accession>
<evidence type="ECO:0000313" key="3">
    <source>
        <dbReference type="Proteomes" id="UP000737018"/>
    </source>
</evidence>
<dbReference type="GO" id="GO:0016020">
    <property type="term" value="C:membrane"/>
    <property type="evidence" value="ECO:0007669"/>
    <property type="project" value="UniProtKB-ARBA"/>
</dbReference>
<dbReference type="PANTHER" id="PTHR23084:SF263">
    <property type="entry name" value="MORN REPEAT-CONTAINING PROTEIN 1"/>
    <property type="match status" value="1"/>
</dbReference>
<organism evidence="2 3">
    <name type="scientific">Castanea mollissima</name>
    <name type="common">Chinese chestnut</name>
    <dbReference type="NCBI Taxonomy" id="60419"/>
    <lineage>
        <taxon>Eukaryota</taxon>
        <taxon>Viridiplantae</taxon>
        <taxon>Streptophyta</taxon>
        <taxon>Embryophyta</taxon>
        <taxon>Tracheophyta</taxon>
        <taxon>Spermatophyta</taxon>
        <taxon>Magnoliopsida</taxon>
        <taxon>eudicotyledons</taxon>
        <taxon>Gunneridae</taxon>
        <taxon>Pentapetalae</taxon>
        <taxon>rosids</taxon>
        <taxon>fabids</taxon>
        <taxon>Fagales</taxon>
        <taxon>Fagaceae</taxon>
        <taxon>Castanea</taxon>
    </lineage>
</organism>
<evidence type="ECO:0000313" key="2">
    <source>
        <dbReference type="EMBL" id="KAF3958497.1"/>
    </source>
</evidence>
<protein>
    <submittedName>
        <fullName evidence="2">Uncharacterized protein</fullName>
    </submittedName>
</protein>
<dbReference type="EMBL" id="JRKL02002545">
    <property type="protein sequence ID" value="KAF3958497.1"/>
    <property type="molecule type" value="Genomic_DNA"/>
</dbReference>
<dbReference type="Gene3D" id="2.20.110.10">
    <property type="entry name" value="Histone H3 K4-specific methyltransferase SET7/9 N-terminal domain"/>
    <property type="match status" value="2"/>
</dbReference>
<dbReference type="Gene3D" id="3.30.800.10">
    <property type="entry name" value="Phosphatidylinositol Phosphate Kinase II Beta"/>
    <property type="match status" value="1"/>
</dbReference>
<dbReference type="PANTHER" id="PTHR23084">
    <property type="entry name" value="PHOSPHATIDYLINOSITOL-4-PHOSPHATE 5-KINASE RELATED"/>
    <property type="match status" value="1"/>
</dbReference>
<comment type="caution">
    <text evidence="2">The sequence shown here is derived from an EMBL/GenBank/DDBJ whole genome shotgun (WGS) entry which is preliminary data.</text>
</comment>
<dbReference type="Pfam" id="PF02493">
    <property type="entry name" value="MORN"/>
    <property type="match status" value="5"/>
</dbReference>
<evidence type="ECO:0000256" key="1">
    <source>
        <dbReference type="ARBA" id="ARBA00022737"/>
    </source>
</evidence>
<gene>
    <name evidence="2" type="ORF">CMV_016608</name>
</gene>
<name>A0A8J4VI02_9ROSI</name>
<reference evidence="2" key="1">
    <citation type="submission" date="2020-03" db="EMBL/GenBank/DDBJ databases">
        <title>Castanea mollissima Vanexum genome sequencing.</title>
        <authorList>
            <person name="Staton M."/>
        </authorList>
    </citation>
    <scope>NUCLEOTIDE SEQUENCE</scope>
    <source>
        <tissue evidence="2">Leaf</tissue>
    </source>
</reference>
<dbReference type="InterPro" id="IPR027484">
    <property type="entry name" value="PInositol-4-P-5-kinase_N"/>
</dbReference>